<dbReference type="SUPFAM" id="SSF53335">
    <property type="entry name" value="S-adenosyl-L-methionine-dependent methyltransferases"/>
    <property type="match status" value="1"/>
</dbReference>
<dbReference type="InterPro" id="IPR029063">
    <property type="entry name" value="SAM-dependent_MTases_sf"/>
</dbReference>
<accession>A0ABS8CE19</accession>
<proteinExistence type="predicted"/>
<organism evidence="2 3">
    <name type="scientific">Mesopusillimonas faecipullorum</name>
    <dbReference type="NCBI Taxonomy" id="2755040"/>
    <lineage>
        <taxon>Bacteria</taxon>
        <taxon>Pseudomonadati</taxon>
        <taxon>Pseudomonadota</taxon>
        <taxon>Betaproteobacteria</taxon>
        <taxon>Burkholderiales</taxon>
        <taxon>Alcaligenaceae</taxon>
        <taxon>Mesopusillimonas</taxon>
    </lineage>
</organism>
<sequence>MLNTQESDGVRTLHFGSSAVQGAMRIDQPYDIELEYVQQMMMWLLFREHAGHIVQLGLGAAALSKFCHQRFPTSRVTAVELDSRVIDICRDEFALAPDDKRLTVLNMDARDYVSDFSRRRSIDVLQVDLYDAQAISPLLSTEAFYAACANCLAPQGMMTINLYCDWPEHLEHLHRIGQAFEAVAWLPEVHDSNIVAIAFKRAPSVDFEKLYQRAEEIRIFLGLPAKSWVDGLHAWMCEGEASPPGEPQ</sequence>
<dbReference type="EMBL" id="JACDXW010000005">
    <property type="protein sequence ID" value="MCB5364280.1"/>
    <property type="molecule type" value="Genomic_DNA"/>
</dbReference>
<keyword evidence="3" id="KW-1185">Reference proteome</keyword>
<name>A0ABS8CE19_9BURK</name>
<reference evidence="2 3" key="1">
    <citation type="submission" date="2020-07" db="EMBL/GenBank/DDBJ databases">
        <title>Pusillimonas sp. nov., isolated from poultry manure in Taiwan.</title>
        <authorList>
            <person name="Lin S.-Y."/>
            <person name="Tang Y.-S."/>
            <person name="Young C.-C."/>
        </authorList>
    </citation>
    <scope>NUCLEOTIDE SEQUENCE [LARGE SCALE GENOMIC DNA]</scope>
    <source>
        <strain evidence="2 3">CC-YST705</strain>
    </source>
</reference>
<evidence type="ECO:0000313" key="3">
    <source>
        <dbReference type="Proteomes" id="UP000776983"/>
    </source>
</evidence>
<evidence type="ECO:0000313" key="2">
    <source>
        <dbReference type="EMBL" id="MCB5364280.1"/>
    </source>
</evidence>
<dbReference type="Proteomes" id="UP000776983">
    <property type="component" value="Unassembled WGS sequence"/>
</dbReference>
<dbReference type="Pfam" id="PF01564">
    <property type="entry name" value="Spermine_synth"/>
    <property type="match status" value="1"/>
</dbReference>
<dbReference type="PANTHER" id="PTHR43317:SF1">
    <property type="entry name" value="THERMOSPERMINE SYNTHASE ACAULIS5"/>
    <property type="match status" value="1"/>
</dbReference>
<comment type="caution">
    <text evidence="2">The sequence shown here is derived from an EMBL/GenBank/DDBJ whole genome shotgun (WGS) entry which is preliminary data.</text>
</comment>
<dbReference type="NCBIfam" id="NF037959">
    <property type="entry name" value="MFS_SpdSyn"/>
    <property type="match status" value="1"/>
</dbReference>
<dbReference type="RefSeq" id="WP_226954697.1">
    <property type="nucleotide sequence ID" value="NZ_JACDXW010000005.1"/>
</dbReference>
<protein>
    <submittedName>
        <fullName evidence="2">Fused MFS/spermidine synthase</fullName>
    </submittedName>
</protein>
<evidence type="ECO:0000256" key="1">
    <source>
        <dbReference type="ARBA" id="ARBA00023115"/>
    </source>
</evidence>
<gene>
    <name evidence="2" type="ORF">H0484_11025</name>
</gene>
<keyword evidence="1" id="KW-0620">Polyamine biosynthesis</keyword>
<dbReference type="PANTHER" id="PTHR43317">
    <property type="entry name" value="THERMOSPERMINE SYNTHASE ACAULIS5"/>
    <property type="match status" value="1"/>
</dbReference>
<dbReference type="Gene3D" id="3.40.50.150">
    <property type="entry name" value="Vaccinia Virus protein VP39"/>
    <property type="match status" value="1"/>
</dbReference>